<dbReference type="InterPro" id="IPR002259">
    <property type="entry name" value="Eqnu_transpt"/>
</dbReference>
<dbReference type="Pfam" id="PF01733">
    <property type="entry name" value="Nucleoside_tran"/>
    <property type="match status" value="1"/>
</dbReference>
<dbReference type="OrthoDB" id="10261753at2759"/>
<name>A0A5N5QPU2_9AGAM</name>
<keyword evidence="3" id="KW-0813">Transport</keyword>
<dbReference type="PIRSF" id="PIRSF016379">
    <property type="entry name" value="ENT"/>
    <property type="match status" value="1"/>
</dbReference>
<dbReference type="GO" id="GO:0005886">
    <property type="term" value="C:plasma membrane"/>
    <property type="evidence" value="ECO:0007669"/>
    <property type="project" value="TreeGrafter"/>
</dbReference>
<sequence>MITALPYFLTRLDGSSYATSFASWLSVIWAFMSFGSLAYATWTAEDIIPAARIVLPLTINTLLVVFLAITPRITLSPSLFFPAILANTALQAALAAWFQISVVVLASAFGPDAIAAYMTGGALVAIGVSILKIITAHTTLDPLSEWNPRSHSGSSILTGFEFLESLPARNERAIRGYMVYFSVVAGFIACGIAAYAYLHPKIPQDMKRGMPQLDQVESDIEPTEVDYLLGRVSGAIVPMSRTSIWIVARKNACYNIAVFYVFVVTLAVFPAITTSILPVNSPDQSIIFNPLIFSALHFLNFNVADLIGRALSTAKPISPTSDTRLLLYSLARTIFVPLLLLCNVQHKPVFGPLMYDPKPIFSSDVAYMLILFAFGVTNGHASTLILMAAPSKVMNPRLEPYESKTAARIAQFCLVGGFIVGGIVSFGLRAI</sequence>
<evidence type="ECO:0000313" key="9">
    <source>
        <dbReference type="Proteomes" id="UP000383932"/>
    </source>
</evidence>
<evidence type="ECO:0000313" key="8">
    <source>
        <dbReference type="EMBL" id="KAB5593247.1"/>
    </source>
</evidence>
<gene>
    <name evidence="8" type="ORF">CTheo_3329</name>
</gene>
<feature type="transmembrane region" description="Helical" evidence="7">
    <location>
        <begin position="113"/>
        <end position="134"/>
    </location>
</feature>
<dbReference type="PANTHER" id="PTHR10332">
    <property type="entry name" value="EQUILIBRATIVE NUCLEOSIDE TRANSPORTER"/>
    <property type="match status" value="1"/>
</dbReference>
<accession>A0A5N5QPU2</accession>
<evidence type="ECO:0000256" key="1">
    <source>
        <dbReference type="ARBA" id="ARBA00004141"/>
    </source>
</evidence>
<proteinExistence type="inferred from homology"/>
<comment type="similarity">
    <text evidence="2">Belongs to the SLC29A/ENT transporter (TC 2.A.57) family.</text>
</comment>
<comment type="subcellular location">
    <subcellularLocation>
        <location evidence="1">Membrane</location>
        <topology evidence="1">Multi-pass membrane protein</topology>
    </subcellularLocation>
</comment>
<evidence type="ECO:0000256" key="5">
    <source>
        <dbReference type="ARBA" id="ARBA00022989"/>
    </source>
</evidence>
<dbReference type="GO" id="GO:0015205">
    <property type="term" value="F:nucleobase transmembrane transporter activity"/>
    <property type="evidence" value="ECO:0007669"/>
    <property type="project" value="TreeGrafter"/>
</dbReference>
<dbReference type="AlphaFoldDB" id="A0A5N5QPU2"/>
<evidence type="ECO:0000256" key="4">
    <source>
        <dbReference type="ARBA" id="ARBA00022692"/>
    </source>
</evidence>
<keyword evidence="5 7" id="KW-1133">Transmembrane helix</keyword>
<reference evidence="8 9" key="1">
    <citation type="journal article" date="2019" name="Fungal Biol. Biotechnol.">
        <title>Draft genome sequence of fastidious pathogen Ceratobasidium theobromae, which causes vascular-streak dieback in Theobroma cacao.</title>
        <authorList>
            <person name="Ali S.S."/>
            <person name="Asman A."/>
            <person name="Shao J."/>
            <person name="Firmansyah A.P."/>
            <person name="Susilo A.W."/>
            <person name="Rosmana A."/>
            <person name="McMahon P."/>
            <person name="Junaid M."/>
            <person name="Guest D."/>
            <person name="Kheng T.Y."/>
            <person name="Meinhardt L.W."/>
            <person name="Bailey B.A."/>
        </authorList>
    </citation>
    <scope>NUCLEOTIDE SEQUENCE [LARGE SCALE GENOMIC DNA]</scope>
    <source>
        <strain evidence="8 9">CT2</strain>
    </source>
</reference>
<evidence type="ECO:0000256" key="7">
    <source>
        <dbReference type="SAM" id="Phobius"/>
    </source>
</evidence>
<feature type="transmembrane region" description="Helical" evidence="7">
    <location>
        <begin position="54"/>
        <end position="73"/>
    </location>
</feature>
<keyword evidence="9" id="KW-1185">Reference proteome</keyword>
<feature type="transmembrane region" description="Helical" evidence="7">
    <location>
        <begin position="21"/>
        <end position="42"/>
    </location>
</feature>
<evidence type="ECO:0000256" key="2">
    <source>
        <dbReference type="ARBA" id="ARBA00007965"/>
    </source>
</evidence>
<dbReference type="Proteomes" id="UP000383932">
    <property type="component" value="Unassembled WGS sequence"/>
</dbReference>
<organism evidence="8 9">
    <name type="scientific">Ceratobasidium theobromae</name>
    <dbReference type="NCBI Taxonomy" id="1582974"/>
    <lineage>
        <taxon>Eukaryota</taxon>
        <taxon>Fungi</taxon>
        <taxon>Dikarya</taxon>
        <taxon>Basidiomycota</taxon>
        <taxon>Agaricomycotina</taxon>
        <taxon>Agaricomycetes</taxon>
        <taxon>Cantharellales</taxon>
        <taxon>Ceratobasidiaceae</taxon>
        <taxon>Ceratobasidium</taxon>
    </lineage>
</organism>
<keyword evidence="4 7" id="KW-0812">Transmembrane</keyword>
<feature type="transmembrane region" description="Helical" evidence="7">
    <location>
        <begin position="325"/>
        <end position="346"/>
    </location>
</feature>
<feature type="transmembrane region" description="Helical" evidence="7">
    <location>
        <begin position="285"/>
        <end position="304"/>
    </location>
</feature>
<evidence type="ECO:0000256" key="6">
    <source>
        <dbReference type="ARBA" id="ARBA00023136"/>
    </source>
</evidence>
<dbReference type="GO" id="GO:0000329">
    <property type="term" value="C:fungal-type vacuole membrane"/>
    <property type="evidence" value="ECO:0007669"/>
    <property type="project" value="TreeGrafter"/>
</dbReference>
<feature type="transmembrane region" description="Helical" evidence="7">
    <location>
        <begin position="366"/>
        <end position="388"/>
    </location>
</feature>
<feature type="transmembrane region" description="Helical" evidence="7">
    <location>
        <begin position="79"/>
        <end position="106"/>
    </location>
</feature>
<dbReference type="PANTHER" id="PTHR10332:SF88">
    <property type="entry name" value="EQUILIBRATIVE NUCLEOSIDE TRANSPORTER 1, ISOFORM A"/>
    <property type="match status" value="1"/>
</dbReference>
<evidence type="ECO:0000256" key="3">
    <source>
        <dbReference type="ARBA" id="ARBA00022448"/>
    </source>
</evidence>
<dbReference type="GO" id="GO:0034257">
    <property type="term" value="F:nicotinamide riboside transmembrane transporter activity"/>
    <property type="evidence" value="ECO:0007669"/>
    <property type="project" value="TreeGrafter"/>
</dbReference>
<protein>
    <submittedName>
        <fullName evidence="8">Equilibrative nucleoside transporter</fullName>
    </submittedName>
</protein>
<feature type="transmembrane region" description="Helical" evidence="7">
    <location>
        <begin position="409"/>
        <end position="428"/>
    </location>
</feature>
<feature type="transmembrane region" description="Helical" evidence="7">
    <location>
        <begin position="252"/>
        <end position="273"/>
    </location>
</feature>
<keyword evidence="6 7" id="KW-0472">Membrane</keyword>
<dbReference type="EMBL" id="SSOP01000042">
    <property type="protein sequence ID" value="KAB5593247.1"/>
    <property type="molecule type" value="Genomic_DNA"/>
</dbReference>
<feature type="transmembrane region" description="Helical" evidence="7">
    <location>
        <begin position="177"/>
        <end position="198"/>
    </location>
</feature>
<comment type="caution">
    <text evidence="8">The sequence shown here is derived from an EMBL/GenBank/DDBJ whole genome shotgun (WGS) entry which is preliminary data.</text>
</comment>